<evidence type="ECO:0000313" key="2">
    <source>
        <dbReference type="Proteomes" id="UP000688947"/>
    </source>
</evidence>
<reference evidence="1" key="1">
    <citation type="submission" date="2021-01" db="EMBL/GenBank/DDBJ databases">
        <title>Phytophthora aleatoria, a newly-described species from Pinus radiata is distinct from Phytophthora cactorum isolates based on comparative genomics.</title>
        <authorList>
            <person name="Mcdougal R."/>
            <person name="Panda P."/>
            <person name="Williams N."/>
            <person name="Studholme D.J."/>
        </authorList>
    </citation>
    <scope>NUCLEOTIDE SEQUENCE</scope>
    <source>
        <strain evidence="1">NZFS 3830</strain>
    </source>
</reference>
<dbReference type="EMBL" id="JAENGZ010003274">
    <property type="protein sequence ID" value="KAG6941848.1"/>
    <property type="molecule type" value="Genomic_DNA"/>
</dbReference>
<dbReference type="AlphaFoldDB" id="A0A8T1TKN5"/>
<gene>
    <name evidence="1" type="ORF">JG687_00019413</name>
</gene>
<organism evidence="1 2">
    <name type="scientific">Phytophthora cactorum</name>
    <dbReference type="NCBI Taxonomy" id="29920"/>
    <lineage>
        <taxon>Eukaryota</taxon>
        <taxon>Sar</taxon>
        <taxon>Stramenopiles</taxon>
        <taxon>Oomycota</taxon>
        <taxon>Peronosporomycetes</taxon>
        <taxon>Peronosporales</taxon>
        <taxon>Peronosporaceae</taxon>
        <taxon>Phytophthora</taxon>
    </lineage>
</organism>
<sequence>MHKIATFTGKGEKCGKKLNLFALLYVKIEEKPIRSGSMHLGGYGKDNQHEKTLHCLIRGVS</sequence>
<evidence type="ECO:0000313" key="1">
    <source>
        <dbReference type="EMBL" id="KAG6941848.1"/>
    </source>
</evidence>
<name>A0A8T1TKN5_9STRA</name>
<proteinExistence type="predicted"/>
<accession>A0A8T1TKN5</accession>
<protein>
    <submittedName>
        <fullName evidence="1">Uncharacterized protein</fullName>
    </submittedName>
</protein>
<comment type="caution">
    <text evidence="1">The sequence shown here is derived from an EMBL/GenBank/DDBJ whole genome shotgun (WGS) entry which is preliminary data.</text>
</comment>
<dbReference type="Proteomes" id="UP000688947">
    <property type="component" value="Unassembled WGS sequence"/>
</dbReference>